<feature type="signal peptide" evidence="5">
    <location>
        <begin position="1"/>
        <end position="32"/>
    </location>
</feature>
<gene>
    <name evidence="7" type="ORF">BB934_41820</name>
</gene>
<dbReference type="KEGG" id="moc:BB934_41820"/>
<proteinExistence type="inferred from homology"/>
<reference evidence="7" key="1">
    <citation type="submission" date="2016-07" db="EMBL/GenBank/DDBJ databases">
        <title>Microvirga ossetica sp. nov. a new species of rhizobia isolated from root nodules of the legume species Vicia alpestris Steven originated from North Ossetia region in the Caucasus.</title>
        <authorList>
            <person name="Safronova V.I."/>
            <person name="Kuznetsova I.G."/>
            <person name="Sazanova A.L."/>
            <person name="Belimov A."/>
            <person name="Andronov E."/>
            <person name="Osledkin Y.S."/>
            <person name="Onishchuk O.P."/>
            <person name="Kurchak O.N."/>
            <person name="Shaposhnikov A.I."/>
            <person name="Willems A."/>
            <person name="Tikhonovich I.A."/>
        </authorList>
    </citation>
    <scope>NUCLEOTIDE SEQUENCE [LARGE SCALE GENOMIC DNA]</scope>
    <source>
        <strain evidence="7">V5/3M</strain>
        <plasmid evidence="7">unnamed2</plasmid>
    </source>
</reference>
<organism evidence="7">
    <name type="scientific">Microvirga ossetica</name>
    <dbReference type="NCBI Taxonomy" id="1882682"/>
    <lineage>
        <taxon>Bacteria</taxon>
        <taxon>Pseudomonadati</taxon>
        <taxon>Pseudomonadota</taxon>
        <taxon>Alphaproteobacteria</taxon>
        <taxon>Hyphomicrobiales</taxon>
        <taxon>Methylobacteriaceae</taxon>
        <taxon>Microvirga</taxon>
    </lineage>
</organism>
<dbReference type="GO" id="GO:0006865">
    <property type="term" value="P:amino acid transport"/>
    <property type="evidence" value="ECO:0007669"/>
    <property type="project" value="UniProtKB-KW"/>
</dbReference>
<keyword evidence="2" id="KW-0813">Transport</keyword>
<sequence>MTKVISRRAFCLSTAVLTLAAAIPNFAGTAYAAGESIKLGLVAPMSGPNARYGSFSMRGAQLAVKEINDAGGVDGRKIELVSGDSQGTPVEGVSATRRLIDSDKVDFIIGDVSSSVTLAMQPVAEDARILLLNAASSNPKITYGAGVGGYKWTFRNYPTDENRALIVAKYAAEQRGLTKFSVLSVDSDYGRSAIEFTKKYLPQFKGQILTEDYYKEGEVDFRSVLAKIRDAGAQAIILYGLADTTPIIARQMTEVGLAGKVPLIGNAEFNTPSNIKAAPRAMEGAVEAAAWLPAWDSPKSKAFVEKFTAANKEGPNNHAYVHWETVHLLAQAIKEAGSPDREKVRDALSKIKYDSAVGEVTFDNHNQARLPMILLQIEGGKPSIKGAYTAEIQYPAP</sequence>
<dbReference type="InterPro" id="IPR051010">
    <property type="entry name" value="BCAA_transport"/>
</dbReference>
<dbReference type="OrthoDB" id="8043158at2"/>
<keyword evidence="4" id="KW-0029">Amino-acid transport</keyword>
<comment type="similarity">
    <text evidence="1">Belongs to the leucine-binding protein family.</text>
</comment>
<dbReference type="EMBL" id="CP016619">
    <property type="protein sequence ID" value="ANY84695.1"/>
    <property type="molecule type" value="Genomic_DNA"/>
</dbReference>
<dbReference type="PANTHER" id="PTHR30483">
    <property type="entry name" value="LEUCINE-SPECIFIC-BINDING PROTEIN"/>
    <property type="match status" value="1"/>
</dbReference>
<dbReference type="SUPFAM" id="SSF53822">
    <property type="entry name" value="Periplasmic binding protein-like I"/>
    <property type="match status" value="1"/>
</dbReference>
<dbReference type="PROSITE" id="PS51318">
    <property type="entry name" value="TAT"/>
    <property type="match status" value="1"/>
</dbReference>
<dbReference type="InterPro" id="IPR000709">
    <property type="entry name" value="Leu_Ile_Val-bd"/>
</dbReference>
<name>A0A1B2EXJ3_9HYPH</name>
<dbReference type="RefSeq" id="WP_099515559.1">
    <property type="nucleotide sequence ID" value="NZ_CP016619.1"/>
</dbReference>
<feature type="chain" id="PRO_5008536276" evidence="5">
    <location>
        <begin position="33"/>
        <end position="397"/>
    </location>
</feature>
<dbReference type="Pfam" id="PF13458">
    <property type="entry name" value="Peripla_BP_6"/>
    <property type="match status" value="1"/>
</dbReference>
<dbReference type="Gene3D" id="3.40.50.2300">
    <property type="match status" value="2"/>
</dbReference>
<evidence type="ECO:0000313" key="7">
    <source>
        <dbReference type="EMBL" id="ANY84695.1"/>
    </source>
</evidence>
<keyword evidence="7" id="KW-0614">Plasmid</keyword>
<dbReference type="PRINTS" id="PR00337">
    <property type="entry name" value="LEUILEVALBP"/>
</dbReference>
<keyword evidence="3 5" id="KW-0732">Signal</keyword>
<evidence type="ECO:0000256" key="4">
    <source>
        <dbReference type="ARBA" id="ARBA00022970"/>
    </source>
</evidence>
<evidence type="ECO:0000256" key="1">
    <source>
        <dbReference type="ARBA" id="ARBA00010062"/>
    </source>
</evidence>
<evidence type="ECO:0000256" key="3">
    <source>
        <dbReference type="ARBA" id="ARBA00022729"/>
    </source>
</evidence>
<dbReference type="PANTHER" id="PTHR30483:SF6">
    <property type="entry name" value="PERIPLASMIC BINDING PROTEIN OF ABC TRANSPORTER FOR NATURAL AMINO ACIDS"/>
    <property type="match status" value="1"/>
</dbReference>
<dbReference type="AlphaFoldDB" id="A0A1B2EXJ3"/>
<protein>
    <submittedName>
        <fullName evidence="7">ABC transporter substrate-binding protein</fullName>
    </submittedName>
</protein>
<dbReference type="InterPro" id="IPR028081">
    <property type="entry name" value="Leu-bd"/>
</dbReference>
<dbReference type="InterPro" id="IPR028082">
    <property type="entry name" value="Peripla_BP_I"/>
</dbReference>
<evidence type="ECO:0000259" key="6">
    <source>
        <dbReference type="Pfam" id="PF13458"/>
    </source>
</evidence>
<evidence type="ECO:0000256" key="5">
    <source>
        <dbReference type="SAM" id="SignalP"/>
    </source>
</evidence>
<evidence type="ECO:0000256" key="2">
    <source>
        <dbReference type="ARBA" id="ARBA00022448"/>
    </source>
</evidence>
<dbReference type="InterPro" id="IPR006311">
    <property type="entry name" value="TAT_signal"/>
</dbReference>
<geneLocation type="plasmid" evidence="7">
    <name>unnamed2</name>
</geneLocation>
<accession>A0A1B2EXJ3</accession>
<feature type="domain" description="Leucine-binding protein" evidence="6">
    <location>
        <begin position="36"/>
        <end position="381"/>
    </location>
</feature>
<dbReference type="CDD" id="cd19988">
    <property type="entry name" value="PBP1_ABC_HAAT-like"/>
    <property type="match status" value="1"/>
</dbReference>